<evidence type="ECO:0000256" key="2">
    <source>
        <dbReference type="ARBA" id="ARBA00012994"/>
    </source>
</evidence>
<dbReference type="AlphaFoldDB" id="A0A2T2WDM6"/>
<dbReference type="PANTHER" id="PTHR10362">
    <property type="entry name" value="HISTIDINE AMMONIA-LYASE"/>
    <property type="match status" value="1"/>
</dbReference>
<evidence type="ECO:0000256" key="5">
    <source>
        <dbReference type="ARBA" id="ARBA00049269"/>
    </source>
</evidence>
<dbReference type="InterPro" id="IPR008948">
    <property type="entry name" value="L-Aspartase-like"/>
</dbReference>
<accession>A0A2T2WDM6</accession>
<dbReference type="InterPro" id="IPR024083">
    <property type="entry name" value="Fumarase/histidase_N"/>
</dbReference>
<dbReference type="CDD" id="cd00332">
    <property type="entry name" value="PAL-HAL"/>
    <property type="match status" value="1"/>
</dbReference>
<keyword evidence="3" id="KW-0369">Histidine metabolism</keyword>
<sequence length="515" mass="55902">MEVAMQRKNRVVVDGSALEIADVVAVARYGARVELTASVIAEIHRAREWVQTIVGQETPVYGITTGLGDLCRIRINADERRELSMRIVKSHACGVGDPLPEEEVRAIMFCQVLNFSHGHSGVRAIVVETLVEMLNRRITPWVPSQGSVGYLTHMAHVALVMIGLGQAYYQGELQPGALAMERAGLQPVQLVEKEGLSLVNGTPCMTGIGALAAYDAFVLARWADVVGSLSIEALGGSSEPFDERVQNVRPFKGQGIVANNIRCMIKGSDLINSNRANQVQDPLSLRAIPQVHGACRDQIEQVVATITTEMRSATDNPLVFEDSNGPVAISSCNAHGEPVALATDTLCLAVSELASISERRQHRLLNPYVNNLPAFLIENSGLNTGFMITQYVSASLVAENKVLSHPISVDSIMTSALQEDHVSMGTPAAIKARQVTRNSQKVLAIELLLAGQALDFHRASHVLGRGTSAVYRMLRERVDFRHDDREFSEDLRAVISMIEGHADLAILERAIGTLG</sequence>
<dbReference type="NCBIfam" id="NF006871">
    <property type="entry name" value="PRK09367.1"/>
    <property type="match status" value="1"/>
</dbReference>
<gene>
    <name evidence="8" type="primary">hutH</name>
    <name evidence="8" type="ORF">C7B45_15480</name>
</gene>
<dbReference type="NCBIfam" id="TIGR01225">
    <property type="entry name" value="hutH"/>
    <property type="match status" value="1"/>
</dbReference>
<comment type="caution">
    <text evidence="8">The sequence shown here is derived from an EMBL/GenBank/DDBJ whole genome shotgun (WGS) entry which is preliminary data.</text>
</comment>
<evidence type="ECO:0000256" key="6">
    <source>
        <dbReference type="NCBIfam" id="TIGR01225"/>
    </source>
</evidence>
<comment type="similarity">
    <text evidence="7">Belongs to the PAL/histidase family.</text>
</comment>
<name>A0A2T2WDM6_9FIRM</name>
<dbReference type="SUPFAM" id="SSF48557">
    <property type="entry name" value="L-aspartase-like"/>
    <property type="match status" value="1"/>
</dbReference>
<reference evidence="8 9" key="1">
    <citation type="journal article" date="2014" name="BMC Genomics">
        <title>Comparison of environmental and isolate Sulfobacillus genomes reveals diverse carbon, sulfur, nitrogen, and hydrogen metabolisms.</title>
        <authorList>
            <person name="Justice N.B."/>
            <person name="Norman A."/>
            <person name="Brown C.T."/>
            <person name="Singh A."/>
            <person name="Thomas B.C."/>
            <person name="Banfield J.F."/>
        </authorList>
    </citation>
    <scope>NUCLEOTIDE SEQUENCE [LARGE SCALE GENOMIC DNA]</scope>
    <source>
        <strain evidence="8">AMDSBA3</strain>
    </source>
</reference>
<protein>
    <recommendedName>
        <fullName evidence="2 6">Histidine ammonia-lyase</fullName>
        <ecNumber evidence="2 6">4.3.1.3</ecNumber>
    </recommendedName>
</protein>
<dbReference type="InterPro" id="IPR005921">
    <property type="entry name" value="HutH"/>
</dbReference>
<dbReference type="Proteomes" id="UP000241848">
    <property type="component" value="Unassembled WGS sequence"/>
</dbReference>
<dbReference type="Gene3D" id="1.20.200.10">
    <property type="entry name" value="Fumarase/aspartase (Central domain)"/>
    <property type="match status" value="1"/>
</dbReference>
<comment type="catalytic activity">
    <reaction evidence="5">
        <text>L-histidine = trans-urocanate + NH4(+)</text>
        <dbReference type="Rhea" id="RHEA:21232"/>
        <dbReference type="ChEBI" id="CHEBI:17771"/>
        <dbReference type="ChEBI" id="CHEBI:28938"/>
        <dbReference type="ChEBI" id="CHEBI:57595"/>
        <dbReference type="EC" id="4.3.1.3"/>
    </reaction>
</comment>
<evidence type="ECO:0000256" key="1">
    <source>
        <dbReference type="ARBA" id="ARBA00005113"/>
    </source>
</evidence>
<dbReference type="FunFam" id="1.10.275.10:FF:000005">
    <property type="entry name" value="Histidine ammonia-lyase"/>
    <property type="match status" value="1"/>
</dbReference>
<evidence type="ECO:0000313" key="8">
    <source>
        <dbReference type="EMBL" id="PSR20329.1"/>
    </source>
</evidence>
<dbReference type="EMBL" id="PXYV01000069">
    <property type="protein sequence ID" value="PSR20329.1"/>
    <property type="molecule type" value="Genomic_DNA"/>
</dbReference>
<proteinExistence type="inferred from homology"/>
<dbReference type="Pfam" id="PF00221">
    <property type="entry name" value="Lyase_aromatic"/>
    <property type="match status" value="1"/>
</dbReference>
<dbReference type="UniPathway" id="UPA00379">
    <property type="reaction ID" value="UER00549"/>
</dbReference>
<dbReference type="InterPro" id="IPR001106">
    <property type="entry name" value="Aromatic_Lyase"/>
</dbReference>
<dbReference type="GO" id="GO:0019556">
    <property type="term" value="P:L-histidine catabolic process to glutamate and formamide"/>
    <property type="evidence" value="ECO:0007669"/>
    <property type="project" value="UniProtKB-UniPathway"/>
</dbReference>
<dbReference type="GO" id="GO:0005737">
    <property type="term" value="C:cytoplasm"/>
    <property type="evidence" value="ECO:0007669"/>
    <property type="project" value="InterPro"/>
</dbReference>
<evidence type="ECO:0000256" key="7">
    <source>
        <dbReference type="RuleBase" id="RU003954"/>
    </source>
</evidence>
<keyword evidence="4 7" id="KW-0456">Lyase</keyword>
<dbReference type="EC" id="4.3.1.3" evidence="2 6"/>
<dbReference type="GO" id="GO:0004397">
    <property type="term" value="F:histidine ammonia-lyase activity"/>
    <property type="evidence" value="ECO:0007669"/>
    <property type="project" value="UniProtKB-UniRule"/>
</dbReference>
<organism evidence="8 9">
    <name type="scientific">Sulfobacillus acidophilus</name>
    <dbReference type="NCBI Taxonomy" id="53633"/>
    <lineage>
        <taxon>Bacteria</taxon>
        <taxon>Bacillati</taxon>
        <taxon>Bacillota</taxon>
        <taxon>Clostridia</taxon>
        <taxon>Eubacteriales</taxon>
        <taxon>Clostridiales Family XVII. Incertae Sedis</taxon>
        <taxon>Sulfobacillus</taxon>
    </lineage>
</organism>
<comment type="pathway">
    <text evidence="1">Amino-acid degradation; L-histidine degradation into L-glutamate; N-formimidoyl-L-glutamate from L-histidine: step 1/3.</text>
</comment>
<dbReference type="Gene3D" id="1.10.275.10">
    <property type="entry name" value="Fumarase/aspartase (N-terminal domain)"/>
    <property type="match status" value="1"/>
</dbReference>
<evidence type="ECO:0000256" key="3">
    <source>
        <dbReference type="ARBA" id="ARBA00022808"/>
    </source>
</evidence>
<evidence type="ECO:0000313" key="9">
    <source>
        <dbReference type="Proteomes" id="UP000241848"/>
    </source>
</evidence>
<dbReference type="GO" id="GO:0019557">
    <property type="term" value="P:L-histidine catabolic process to glutamate and formate"/>
    <property type="evidence" value="ECO:0007669"/>
    <property type="project" value="UniProtKB-UniPathway"/>
</dbReference>
<evidence type="ECO:0000256" key="4">
    <source>
        <dbReference type="ARBA" id="ARBA00023239"/>
    </source>
</evidence>